<evidence type="ECO:0000256" key="2">
    <source>
        <dbReference type="ARBA" id="ARBA00007358"/>
    </source>
</evidence>
<evidence type="ECO:0000259" key="5">
    <source>
        <dbReference type="Pfam" id="PF00465"/>
    </source>
</evidence>
<keyword evidence="8" id="KW-1185">Reference proteome</keyword>
<evidence type="ECO:0000313" key="8">
    <source>
        <dbReference type="Proteomes" id="UP000324974"/>
    </source>
</evidence>
<comment type="cofactor">
    <cofactor evidence="1">
        <name>Fe cation</name>
        <dbReference type="ChEBI" id="CHEBI:24875"/>
    </cofactor>
</comment>
<dbReference type="GO" id="GO:0004022">
    <property type="term" value="F:alcohol dehydrogenase (NAD+) activity"/>
    <property type="evidence" value="ECO:0007669"/>
    <property type="project" value="TreeGrafter"/>
</dbReference>
<dbReference type="Gene3D" id="3.40.50.1970">
    <property type="match status" value="1"/>
</dbReference>
<dbReference type="RefSeq" id="WP_246173766.1">
    <property type="nucleotide sequence ID" value="NZ_CP042425.1"/>
</dbReference>
<organism evidence="7 8">
    <name type="scientific">Limnoglobus roseus</name>
    <dbReference type="NCBI Taxonomy" id="2598579"/>
    <lineage>
        <taxon>Bacteria</taxon>
        <taxon>Pseudomonadati</taxon>
        <taxon>Planctomycetota</taxon>
        <taxon>Planctomycetia</taxon>
        <taxon>Gemmatales</taxon>
        <taxon>Gemmataceae</taxon>
        <taxon>Limnoglobus</taxon>
    </lineage>
</organism>
<keyword evidence="3" id="KW-0560">Oxidoreductase</keyword>
<evidence type="ECO:0000259" key="6">
    <source>
        <dbReference type="Pfam" id="PF25137"/>
    </source>
</evidence>
<dbReference type="Gene3D" id="1.20.1090.10">
    <property type="entry name" value="Dehydroquinate synthase-like - alpha domain"/>
    <property type="match status" value="1"/>
</dbReference>
<dbReference type="Proteomes" id="UP000324974">
    <property type="component" value="Chromosome"/>
</dbReference>
<dbReference type="SUPFAM" id="SSF56796">
    <property type="entry name" value="Dehydroquinate synthase-like"/>
    <property type="match status" value="1"/>
</dbReference>
<evidence type="ECO:0000256" key="4">
    <source>
        <dbReference type="ARBA" id="ARBA00023027"/>
    </source>
</evidence>
<feature type="domain" description="Fe-containing alcohol dehydrogenase-like C-terminal" evidence="6">
    <location>
        <begin position="191"/>
        <end position="379"/>
    </location>
</feature>
<sequence>MATPPAFDIQPLGRIVFECGALNRLGELTRSLPGSRVLLVTDPGLAHAGHPQRATKSLRQAGYEVTVFDRVKENPTEKEVADGVATAKAADIDLIVAVGGGSSMDCAKGINFLYTNGGRMADYKGHDKATKPMLPSVGVPTTAGTGSEAQSYALITDASSHMKMACGDKKAAFRISILDPEVTLSQPRTVTAVTGIDAVAHAVESFVCVKANPVSRTYSLAAWRHLEPSFETVLSQPTNLSARSAMQLGAHFAGMAIESAMLGVCHSCANPLTAHYGVTHGVAIGLMLPHVVRFNGPMAGELYAQLIGEPSAHVAPERLADRLSRMVFAAGLPLSLKDIGVDEGILPLLAHEANQQWTARFNPRRVDESDILEIYRAAW</sequence>
<comment type="similarity">
    <text evidence="2">Belongs to the iron-containing alcohol dehydrogenase family.</text>
</comment>
<dbReference type="KEGG" id="lrs:PX52LOC_03947"/>
<protein>
    <submittedName>
        <fullName evidence="7">Iron-containing alcohol dehydrogenase</fullName>
    </submittedName>
</protein>
<evidence type="ECO:0000256" key="1">
    <source>
        <dbReference type="ARBA" id="ARBA00001962"/>
    </source>
</evidence>
<gene>
    <name evidence="7" type="ORF">PX52LOC_03947</name>
</gene>
<dbReference type="EMBL" id="CP042425">
    <property type="protein sequence ID" value="QEL16971.1"/>
    <property type="molecule type" value="Genomic_DNA"/>
</dbReference>
<dbReference type="InterPro" id="IPR018211">
    <property type="entry name" value="ADH_Fe_CS"/>
</dbReference>
<dbReference type="InterPro" id="IPR039697">
    <property type="entry name" value="Alcohol_dehydrogenase_Fe"/>
</dbReference>
<dbReference type="PROSITE" id="PS00913">
    <property type="entry name" value="ADH_IRON_1"/>
    <property type="match status" value="1"/>
</dbReference>
<dbReference type="InterPro" id="IPR056798">
    <property type="entry name" value="ADH_Fe_C"/>
</dbReference>
<keyword evidence="4" id="KW-0520">NAD</keyword>
<reference evidence="8" key="1">
    <citation type="submission" date="2019-08" db="EMBL/GenBank/DDBJ databases">
        <title>Limnoglobus roseus gen. nov., sp. nov., a novel freshwater planctomycete with a giant genome from the family Gemmataceae.</title>
        <authorList>
            <person name="Kulichevskaya I.S."/>
            <person name="Naumoff D.G."/>
            <person name="Miroshnikov K."/>
            <person name="Ivanova A."/>
            <person name="Philippov D.A."/>
            <person name="Hakobyan A."/>
            <person name="Rijpstra I.C."/>
            <person name="Sinninghe Damste J.S."/>
            <person name="Liesack W."/>
            <person name="Dedysh S.N."/>
        </authorList>
    </citation>
    <scope>NUCLEOTIDE SEQUENCE [LARGE SCALE GENOMIC DNA]</scope>
    <source>
        <strain evidence="8">PX52</strain>
    </source>
</reference>
<accession>A0A5C1ACE6</accession>
<dbReference type="Pfam" id="PF25137">
    <property type="entry name" value="ADH_Fe_C"/>
    <property type="match status" value="1"/>
</dbReference>
<dbReference type="InterPro" id="IPR001670">
    <property type="entry name" value="ADH_Fe/GldA"/>
</dbReference>
<dbReference type="PANTHER" id="PTHR11496:SF102">
    <property type="entry name" value="ALCOHOL DEHYDROGENASE 4"/>
    <property type="match status" value="1"/>
</dbReference>
<dbReference type="Pfam" id="PF00465">
    <property type="entry name" value="Fe-ADH"/>
    <property type="match status" value="1"/>
</dbReference>
<evidence type="ECO:0000256" key="3">
    <source>
        <dbReference type="ARBA" id="ARBA00023002"/>
    </source>
</evidence>
<proteinExistence type="inferred from homology"/>
<feature type="domain" description="Alcohol dehydrogenase iron-type/glycerol dehydrogenase GldA" evidence="5">
    <location>
        <begin position="14"/>
        <end position="180"/>
    </location>
</feature>
<name>A0A5C1ACE6_9BACT</name>
<evidence type="ECO:0000313" key="7">
    <source>
        <dbReference type="EMBL" id="QEL16971.1"/>
    </source>
</evidence>
<dbReference type="PANTHER" id="PTHR11496">
    <property type="entry name" value="ALCOHOL DEHYDROGENASE"/>
    <property type="match status" value="1"/>
</dbReference>
<dbReference type="FunFam" id="3.40.50.1970:FF:000003">
    <property type="entry name" value="Alcohol dehydrogenase, iron-containing"/>
    <property type="match status" value="1"/>
</dbReference>
<dbReference type="CDD" id="cd08551">
    <property type="entry name" value="Fe-ADH"/>
    <property type="match status" value="1"/>
</dbReference>
<dbReference type="GO" id="GO:0046872">
    <property type="term" value="F:metal ion binding"/>
    <property type="evidence" value="ECO:0007669"/>
    <property type="project" value="InterPro"/>
</dbReference>
<dbReference type="AlphaFoldDB" id="A0A5C1ACE6"/>